<accession>A0ABW0X314</accession>
<keyword evidence="1" id="KW-0812">Transmembrane</keyword>
<evidence type="ECO:0000256" key="1">
    <source>
        <dbReference type="SAM" id="Phobius"/>
    </source>
</evidence>
<reference evidence="3" key="1">
    <citation type="journal article" date="2019" name="Int. J. Syst. Evol. Microbiol.">
        <title>The Global Catalogue of Microorganisms (GCM) 10K type strain sequencing project: providing services to taxonomists for standard genome sequencing and annotation.</title>
        <authorList>
            <consortium name="The Broad Institute Genomics Platform"/>
            <consortium name="The Broad Institute Genome Sequencing Center for Infectious Disease"/>
            <person name="Wu L."/>
            <person name="Ma J."/>
        </authorList>
    </citation>
    <scope>NUCLEOTIDE SEQUENCE [LARGE SCALE GENOMIC DNA]</scope>
    <source>
        <strain evidence="3">CGMCC 4.1437</strain>
    </source>
</reference>
<dbReference type="RefSeq" id="WP_380225260.1">
    <property type="nucleotide sequence ID" value="NZ_JBHSOF010000011.1"/>
</dbReference>
<comment type="caution">
    <text evidence="2">The sequence shown here is derived from an EMBL/GenBank/DDBJ whole genome shotgun (WGS) entry which is preliminary data.</text>
</comment>
<feature type="transmembrane region" description="Helical" evidence="1">
    <location>
        <begin position="45"/>
        <end position="66"/>
    </location>
</feature>
<dbReference type="InterPro" id="IPR025323">
    <property type="entry name" value="DUF4229"/>
</dbReference>
<dbReference type="Pfam" id="PF14012">
    <property type="entry name" value="DUF4229"/>
    <property type="match status" value="1"/>
</dbReference>
<organism evidence="2 3">
    <name type="scientific">Kitasatospora misakiensis</name>
    <dbReference type="NCBI Taxonomy" id="67330"/>
    <lineage>
        <taxon>Bacteria</taxon>
        <taxon>Bacillati</taxon>
        <taxon>Actinomycetota</taxon>
        <taxon>Actinomycetes</taxon>
        <taxon>Kitasatosporales</taxon>
        <taxon>Streptomycetaceae</taxon>
        <taxon>Kitasatospora</taxon>
    </lineage>
</organism>
<gene>
    <name evidence="2" type="ORF">ACFP3U_11450</name>
</gene>
<evidence type="ECO:0000313" key="3">
    <source>
        <dbReference type="Proteomes" id="UP001595975"/>
    </source>
</evidence>
<feature type="transmembrane region" description="Helical" evidence="1">
    <location>
        <begin position="20"/>
        <end position="39"/>
    </location>
</feature>
<dbReference type="EMBL" id="JBHSOF010000011">
    <property type="protein sequence ID" value="MFC5663594.1"/>
    <property type="molecule type" value="Genomic_DNA"/>
</dbReference>
<keyword evidence="1" id="KW-1133">Transmembrane helix</keyword>
<proteinExistence type="predicted"/>
<keyword evidence="1" id="KW-0472">Membrane</keyword>
<sequence>MSSKVSKKSHATLRYTSMRVSVFLGCLLVALILGHFQVIPVSGEAGVIFLFLLAAVASAPLSYVLLSRQRDEMSAEISGRVDGIRTRTASRFAEQAAEEDAVDDAVRAAAAKPAAGPTAAAPQN</sequence>
<name>A0ABW0X314_9ACTN</name>
<evidence type="ECO:0000313" key="2">
    <source>
        <dbReference type="EMBL" id="MFC5663594.1"/>
    </source>
</evidence>
<keyword evidence="3" id="KW-1185">Reference proteome</keyword>
<protein>
    <submittedName>
        <fullName evidence="2">DUF4229 domain-containing protein</fullName>
    </submittedName>
</protein>
<dbReference type="Proteomes" id="UP001595975">
    <property type="component" value="Unassembled WGS sequence"/>
</dbReference>